<reference evidence="1 2" key="1">
    <citation type="submission" date="2020-02" db="EMBL/GenBank/DDBJ databases">
        <title>Whole-genome analyses of novel actinobacteria.</title>
        <authorList>
            <person name="Sahin N."/>
            <person name="Tatar D."/>
        </authorList>
    </citation>
    <scope>NUCLEOTIDE SEQUENCE [LARGE SCALE GENOMIC DNA]</scope>
    <source>
        <strain evidence="1 2">SB3404</strain>
    </source>
</reference>
<protein>
    <submittedName>
        <fullName evidence="1">SAM-dependent methyltransferase</fullName>
    </submittedName>
</protein>
<keyword evidence="1" id="KW-0489">Methyltransferase</keyword>
<accession>A0A6G4WNM9</accession>
<organism evidence="1 2">
    <name type="scientific">Streptomyces boncukensis</name>
    <dbReference type="NCBI Taxonomy" id="2711219"/>
    <lineage>
        <taxon>Bacteria</taxon>
        <taxon>Bacillati</taxon>
        <taxon>Actinomycetota</taxon>
        <taxon>Actinomycetes</taxon>
        <taxon>Kitasatosporales</taxon>
        <taxon>Streptomycetaceae</taxon>
        <taxon>Streptomyces</taxon>
    </lineage>
</organism>
<dbReference type="GO" id="GO:0008168">
    <property type="term" value="F:methyltransferase activity"/>
    <property type="evidence" value="ECO:0007669"/>
    <property type="project" value="UniProtKB-KW"/>
</dbReference>
<dbReference type="AlphaFoldDB" id="A0A6G4WNM9"/>
<evidence type="ECO:0000313" key="1">
    <source>
        <dbReference type="EMBL" id="NGO66869.1"/>
    </source>
</evidence>
<sequence length="272" mass="29825">MPDGGFTPEEINTSIAHPARIYDYYLGGKDNYEVDRAAADRILQLFPYARAWSLSNRGFLERAVRAVTRQGVRQIIDIGTGIPTSPNTHEVARTVDNDVRVVYVDNDPIVATYADVKLTNEGNAGFALADLREPEAVFESPAVRNLIDLDEPVALMMVAILHFISDEEDVAGIVSTLTRRLPKGSCLALSHVSSDFEANSSGDLLGAAKVYDTATARLNLRGREEILSFFDGFELLEPGLVQAPLWRPEEPVPSEEELRQYVGYVGVGVKSG</sequence>
<dbReference type="RefSeq" id="WP_165296542.1">
    <property type="nucleotide sequence ID" value="NZ_JAAKZZ010000002.1"/>
</dbReference>
<dbReference type="GO" id="GO:0032259">
    <property type="term" value="P:methylation"/>
    <property type="evidence" value="ECO:0007669"/>
    <property type="project" value="UniProtKB-KW"/>
</dbReference>
<dbReference type="InterPro" id="IPR006764">
    <property type="entry name" value="SAM_dep_MeTrfase_SAV2177_type"/>
</dbReference>
<gene>
    <name evidence="1" type="ORF">G5C65_00520</name>
</gene>
<dbReference type="Proteomes" id="UP000477722">
    <property type="component" value="Unassembled WGS sequence"/>
</dbReference>
<dbReference type="InterPro" id="IPR029063">
    <property type="entry name" value="SAM-dependent_MTases_sf"/>
</dbReference>
<dbReference type="Pfam" id="PF04672">
    <property type="entry name" value="Methyltransf_19"/>
    <property type="match status" value="1"/>
</dbReference>
<name>A0A6G4WNM9_9ACTN</name>
<evidence type="ECO:0000313" key="2">
    <source>
        <dbReference type="Proteomes" id="UP000477722"/>
    </source>
</evidence>
<proteinExistence type="predicted"/>
<keyword evidence="2" id="KW-1185">Reference proteome</keyword>
<dbReference type="SUPFAM" id="SSF53335">
    <property type="entry name" value="S-adenosyl-L-methionine-dependent methyltransferases"/>
    <property type="match status" value="1"/>
</dbReference>
<dbReference type="Gene3D" id="3.40.50.150">
    <property type="entry name" value="Vaccinia Virus protein VP39"/>
    <property type="match status" value="1"/>
</dbReference>
<comment type="caution">
    <text evidence="1">The sequence shown here is derived from an EMBL/GenBank/DDBJ whole genome shotgun (WGS) entry which is preliminary data.</text>
</comment>
<dbReference type="PIRSF" id="PIRSF017393">
    <property type="entry name" value="MTase_SAV2177"/>
    <property type="match status" value="1"/>
</dbReference>
<keyword evidence="1" id="KW-0808">Transferase</keyword>
<dbReference type="EMBL" id="JAAKZZ010000002">
    <property type="protein sequence ID" value="NGO66869.1"/>
    <property type="molecule type" value="Genomic_DNA"/>
</dbReference>